<accession>A0A6J4VFL4</accession>
<organism evidence="1">
    <name type="scientific">uncultured Thermomicrobiales bacterium</name>
    <dbReference type="NCBI Taxonomy" id="1645740"/>
    <lineage>
        <taxon>Bacteria</taxon>
        <taxon>Pseudomonadati</taxon>
        <taxon>Thermomicrobiota</taxon>
        <taxon>Thermomicrobia</taxon>
        <taxon>Thermomicrobiales</taxon>
        <taxon>environmental samples</taxon>
    </lineage>
</organism>
<dbReference type="AlphaFoldDB" id="A0A6J4VFL4"/>
<dbReference type="EMBL" id="CADCWF010000266">
    <property type="protein sequence ID" value="CAA9572346.1"/>
    <property type="molecule type" value="Genomic_DNA"/>
</dbReference>
<protein>
    <submittedName>
        <fullName evidence="1">Butyryl-CoA dehydrogenase</fullName>
        <ecNumber evidence="1">1.3.99.2</ecNumber>
    </submittedName>
</protein>
<dbReference type="EC" id="1.3.99.2" evidence="1"/>
<gene>
    <name evidence="1" type="ORF">AVDCRST_MAG59-3672</name>
</gene>
<name>A0A6J4VFL4_9BACT</name>
<evidence type="ECO:0000313" key="1">
    <source>
        <dbReference type="EMBL" id="CAA9572346.1"/>
    </source>
</evidence>
<dbReference type="GO" id="GO:0016491">
    <property type="term" value="F:oxidoreductase activity"/>
    <property type="evidence" value="ECO:0007669"/>
    <property type="project" value="UniProtKB-KW"/>
</dbReference>
<reference evidence="1" key="1">
    <citation type="submission" date="2020-02" db="EMBL/GenBank/DDBJ databases">
        <authorList>
            <person name="Meier V. D."/>
        </authorList>
    </citation>
    <scope>NUCLEOTIDE SEQUENCE</scope>
    <source>
        <strain evidence="1">AVDCRST_MAG59</strain>
    </source>
</reference>
<proteinExistence type="predicted"/>
<sequence length="151" mass="15645">MPAMETDPLPPGWDPADPATWRYVAEVAVALPSPGRDPDDPIVGRREIVTAATEHGRADDPALGLGMLPGRAAAWWADVLGPIHLARVAAVGYRAATEDLVGGAPPPWEAGGEDGPIDIGNPLLPGLLESRSAAALAFLDALGLPSPRRRG</sequence>
<keyword evidence="1" id="KW-0560">Oxidoreductase</keyword>